<accession>A0A9P1JZW5</accession>
<dbReference type="InterPro" id="IPR043998">
    <property type="entry name" value="Put_Metallopep"/>
</dbReference>
<evidence type="ECO:0000313" key="2">
    <source>
        <dbReference type="EMBL" id="CCD02892.1"/>
    </source>
</evidence>
<evidence type="ECO:0000313" key="3">
    <source>
        <dbReference type="Proteomes" id="UP000007319"/>
    </source>
</evidence>
<gene>
    <name evidence="2" type="ORF">AZOBR_p340130</name>
</gene>
<dbReference type="Pfam" id="PF18894">
    <property type="entry name" value="PhageMetallopep"/>
    <property type="match status" value="1"/>
</dbReference>
<feature type="domain" description="Putative phage metallopeptidase" evidence="1">
    <location>
        <begin position="41"/>
        <end position="197"/>
    </location>
</feature>
<geneLocation type="plasmid" evidence="2 3">
    <name>AZOBR_p3</name>
</geneLocation>
<proteinExistence type="predicted"/>
<dbReference type="KEGG" id="abs:AZOBR_p340130"/>
<name>A0A9P1JZW5_9PROT</name>
<dbReference type="Proteomes" id="UP000007319">
    <property type="component" value="Plasmid AZOBR_p3"/>
</dbReference>
<dbReference type="EMBL" id="HE577330">
    <property type="protein sequence ID" value="CCD02892.1"/>
    <property type="molecule type" value="Genomic_DNA"/>
</dbReference>
<dbReference type="AlphaFoldDB" id="A0A9P1JZW5"/>
<evidence type="ECO:0000259" key="1">
    <source>
        <dbReference type="Pfam" id="PF18894"/>
    </source>
</evidence>
<sequence>MARKPKGEVIRLGGLKRPMPPADLCEPLPPWRFVPAVDLTEWLMAVFVSETGLLANPEHAHLRQANIACLWANRPLVVKMNRAVAMAEMPQPRGNAWTAGRAEQQLEDWFGYEPDFLLTFDAVWWVEADDASACATVEHELFHCGQQRDVFGAPKFGQDGRPTFGIRGHDVEEFVGVVQRYGVGHAAGRTVDLVRAANSAPTIAPALIGAACGTCCRKMA</sequence>
<dbReference type="RefSeq" id="WP_014199404.1">
    <property type="nucleotide sequence ID" value="NC_016595.1"/>
</dbReference>
<protein>
    <recommendedName>
        <fullName evidence="1">Putative phage metallopeptidase domain-containing protein</fullName>
    </recommendedName>
</protein>
<organism evidence="2 3">
    <name type="scientific">Azospirillum baldaniorum</name>
    <dbReference type="NCBI Taxonomy" id="1064539"/>
    <lineage>
        <taxon>Bacteria</taxon>
        <taxon>Pseudomonadati</taxon>
        <taxon>Pseudomonadota</taxon>
        <taxon>Alphaproteobacteria</taxon>
        <taxon>Rhodospirillales</taxon>
        <taxon>Azospirillaceae</taxon>
        <taxon>Azospirillum</taxon>
    </lineage>
</organism>
<keyword evidence="3" id="KW-1185">Reference proteome</keyword>
<reference evidence="2 3" key="1">
    <citation type="journal article" date="2011" name="PLoS Genet.">
        <title>Azospirillum genomes reveal transition of bacteria from aquatic to terrestrial environments.</title>
        <authorList>
            <person name="Wisniewski-Dye F."/>
            <person name="Borziak K."/>
            <person name="Khalsa-Moyers G."/>
            <person name="Alexandre G."/>
            <person name="Sukharnikov L.O."/>
            <person name="Wuichet K."/>
            <person name="Hurst G.B."/>
            <person name="McDonald W.H."/>
            <person name="Robertson J.S."/>
            <person name="Barbe V."/>
            <person name="Calteau A."/>
            <person name="Rouy Z."/>
            <person name="Mangenot S."/>
            <person name="Prigent-Combaret C."/>
            <person name="Normand P."/>
            <person name="Boyer M."/>
            <person name="Siguier P."/>
            <person name="Dessaux Y."/>
            <person name="Elmerich C."/>
            <person name="Condemine G."/>
            <person name="Krishnen G."/>
            <person name="Kennedy I."/>
            <person name="Paterson A.H."/>
            <person name="Gonzalez V."/>
            <person name="Mavingui P."/>
            <person name="Zhulin I.B."/>
        </authorList>
    </citation>
    <scope>NUCLEOTIDE SEQUENCE [LARGE SCALE GENOMIC DNA]</scope>
    <source>
        <strain evidence="2 3">Sp245</strain>
    </source>
</reference>
<keyword evidence="2" id="KW-0614">Plasmid</keyword>